<dbReference type="NCBIfam" id="NF008425">
    <property type="entry name" value="PRK11259.1"/>
    <property type="match status" value="1"/>
</dbReference>
<dbReference type="PANTHER" id="PTHR10961">
    <property type="entry name" value="PEROXISOMAL SARCOSINE OXIDASE"/>
    <property type="match status" value="1"/>
</dbReference>
<keyword evidence="3" id="KW-0274">FAD</keyword>
<evidence type="ECO:0000256" key="1">
    <source>
        <dbReference type="ARBA" id="ARBA00001974"/>
    </source>
</evidence>
<dbReference type="GO" id="GO:0050131">
    <property type="term" value="F:N-methyl-L-amino-acid oxidase activity"/>
    <property type="evidence" value="ECO:0007669"/>
    <property type="project" value="UniProtKB-EC"/>
</dbReference>
<dbReference type="EMBL" id="JAHOPC010000018">
    <property type="protein sequence ID" value="MBU8868791.1"/>
    <property type="molecule type" value="Genomic_DNA"/>
</dbReference>
<protein>
    <submittedName>
        <fullName evidence="6">N-methyl-L-tryptophan oxidase</fullName>
        <ecNumber evidence="6">1.5.3.2</ecNumber>
    </submittedName>
</protein>
<dbReference type="InterPro" id="IPR006076">
    <property type="entry name" value="FAD-dep_OxRdtase"/>
</dbReference>
<dbReference type="InterPro" id="IPR045170">
    <property type="entry name" value="MTOX"/>
</dbReference>
<dbReference type="EC" id="1.5.3.2" evidence="6"/>
<dbReference type="Pfam" id="PF01266">
    <property type="entry name" value="DAO"/>
    <property type="match status" value="1"/>
</dbReference>
<evidence type="ECO:0000256" key="4">
    <source>
        <dbReference type="ARBA" id="ARBA00023002"/>
    </source>
</evidence>
<evidence type="ECO:0000313" key="6">
    <source>
        <dbReference type="EMBL" id="MBU8868791.1"/>
    </source>
</evidence>
<evidence type="ECO:0000259" key="5">
    <source>
        <dbReference type="Pfam" id="PF01266"/>
    </source>
</evidence>
<gene>
    <name evidence="6" type="primary">solA</name>
    <name evidence="6" type="ORF">KSW38_21075</name>
</gene>
<feature type="domain" description="FAD dependent oxidoreductase" evidence="5">
    <location>
        <begin position="7"/>
        <end position="363"/>
    </location>
</feature>
<keyword evidence="7" id="KW-1185">Reference proteome</keyword>
<sequence>MTALETDVVVVGVGSVGSMASWQLASRGQRVIGIDRFSIPGPFSAYAGESRIFRKVYAEGGHYTPLLQRSQDLWRELEKVTGTELLSTTGAVTIYDDHNPRLASLLAAGKDNGLDYELLRGDEARAKYPEHVIRDTDVTILDPEGGYLKSEKAVTAALAEAARLGARFLGNRKAQSVEKHGDRYLVRTDQEEITASRVIISQGNGAGALCKELGVHLSVLPQILTWFPAADPATFCREDMPVFLRRAEEDGRPDKAQFYGFPSADGWTVKVVASIFLDEVESMEKPHTWDPQHLNTIRAWVREFIPGLVPEPLRVAVCADGHLPDATGLLGMVPGMEGVVAAAGFSGHGFKMASALGAVAADLVLDGTTDTDVSFMNPARFLGPDARLSSLALS</sequence>
<proteinExistence type="predicted"/>
<comment type="cofactor">
    <cofactor evidence="1">
        <name>FAD</name>
        <dbReference type="ChEBI" id="CHEBI:57692"/>
    </cofactor>
</comment>
<organism evidence="6 7">
    <name type="scientific">Paenarthrobacter aromaticivorans</name>
    <dbReference type="NCBI Taxonomy" id="2849150"/>
    <lineage>
        <taxon>Bacteria</taxon>
        <taxon>Bacillati</taxon>
        <taxon>Actinomycetota</taxon>
        <taxon>Actinomycetes</taxon>
        <taxon>Micrococcales</taxon>
        <taxon>Micrococcaceae</taxon>
        <taxon>Paenarthrobacter</taxon>
    </lineage>
</organism>
<dbReference type="PANTHER" id="PTHR10961:SF7">
    <property type="entry name" value="FAD DEPENDENT OXIDOREDUCTASE DOMAIN-CONTAINING PROTEIN"/>
    <property type="match status" value="1"/>
</dbReference>
<keyword evidence="2" id="KW-0285">Flavoprotein</keyword>
<accession>A0ABS6ID44</accession>
<keyword evidence="4 6" id="KW-0560">Oxidoreductase</keyword>
<evidence type="ECO:0000256" key="2">
    <source>
        <dbReference type="ARBA" id="ARBA00022630"/>
    </source>
</evidence>
<evidence type="ECO:0000313" key="7">
    <source>
        <dbReference type="Proteomes" id="UP000824166"/>
    </source>
</evidence>
<name>A0ABS6ID44_9MICC</name>
<reference evidence="6 7" key="1">
    <citation type="submission" date="2021-06" db="EMBL/GenBank/DDBJ databases">
        <authorList>
            <person name="Jeong J.W."/>
        </authorList>
    </citation>
    <scope>NUCLEOTIDE SEQUENCE [LARGE SCALE GENOMIC DNA]</scope>
    <source>
        <strain evidence="6 7">MMS21-TAE1-1</strain>
    </source>
</reference>
<comment type="caution">
    <text evidence="6">The sequence shown here is derived from an EMBL/GenBank/DDBJ whole genome shotgun (WGS) entry which is preliminary data.</text>
</comment>
<evidence type="ECO:0000256" key="3">
    <source>
        <dbReference type="ARBA" id="ARBA00022827"/>
    </source>
</evidence>
<dbReference type="Proteomes" id="UP000824166">
    <property type="component" value="Unassembled WGS sequence"/>
</dbReference>
<dbReference type="RefSeq" id="WP_216926908.1">
    <property type="nucleotide sequence ID" value="NZ_JAHOPC010000018.1"/>
</dbReference>